<feature type="domain" description="Ig-like" evidence="7">
    <location>
        <begin position="212"/>
        <end position="272"/>
    </location>
</feature>
<evidence type="ECO:0000313" key="8">
    <source>
        <dbReference type="EMBL" id="CAG2216084.1"/>
    </source>
</evidence>
<dbReference type="InterPro" id="IPR013783">
    <property type="entry name" value="Ig-like_fold"/>
</dbReference>
<feature type="transmembrane region" description="Helical" evidence="6">
    <location>
        <begin position="70"/>
        <end position="88"/>
    </location>
</feature>
<evidence type="ECO:0000256" key="6">
    <source>
        <dbReference type="SAM" id="Phobius"/>
    </source>
</evidence>
<dbReference type="GO" id="GO:0098609">
    <property type="term" value="P:cell-cell adhesion"/>
    <property type="evidence" value="ECO:0007669"/>
    <property type="project" value="TreeGrafter"/>
</dbReference>
<keyword evidence="4" id="KW-0325">Glycoprotein</keyword>
<feature type="domain" description="Ig-like" evidence="7">
    <location>
        <begin position="308"/>
        <end position="367"/>
    </location>
</feature>
<keyword evidence="3" id="KW-1015">Disulfide bond</keyword>
<evidence type="ECO:0000313" key="9">
    <source>
        <dbReference type="Proteomes" id="UP000683360"/>
    </source>
</evidence>
<comment type="caution">
    <text evidence="8">The sequence shown here is derived from an EMBL/GenBank/DDBJ whole genome shotgun (WGS) entry which is preliminary data.</text>
</comment>
<evidence type="ECO:0000256" key="1">
    <source>
        <dbReference type="ARBA" id="ARBA00004479"/>
    </source>
</evidence>
<dbReference type="InterPro" id="IPR003599">
    <property type="entry name" value="Ig_sub"/>
</dbReference>
<dbReference type="SMART" id="SM00409">
    <property type="entry name" value="IG"/>
    <property type="match status" value="2"/>
</dbReference>
<dbReference type="InterPro" id="IPR036179">
    <property type="entry name" value="Ig-like_dom_sf"/>
</dbReference>
<dbReference type="InterPro" id="IPR007110">
    <property type="entry name" value="Ig-like_dom"/>
</dbReference>
<evidence type="ECO:0000256" key="2">
    <source>
        <dbReference type="ARBA" id="ARBA00023136"/>
    </source>
</evidence>
<keyword evidence="5" id="KW-0393">Immunoglobulin domain</keyword>
<dbReference type="InterPro" id="IPR003598">
    <property type="entry name" value="Ig_sub2"/>
</dbReference>
<dbReference type="PANTHER" id="PTHR11640:SF31">
    <property type="entry name" value="IRREGULAR CHIASM C-ROUGHEST PROTEIN-RELATED"/>
    <property type="match status" value="1"/>
</dbReference>
<name>A0A8S3S681_MYTED</name>
<evidence type="ECO:0000256" key="4">
    <source>
        <dbReference type="ARBA" id="ARBA00023180"/>
    </source>
</evidence>
<dbReference type="PROSITE" id="PS50835">
    <property type="entry name" value="IG_LIKE"/>
    <property type="match status" value="2"/>
</dbReference>
<evidence type="ECO:0000259" key="7">
    <source>
        <dbReference type="PROSITE" id="PS50835"/>
    </source>
</evidence>
<dbReference type="EMBL" id="CAJPWZ010001467">
    <property type="protein sequence ID" value="CAG2216084.1"/>
    <property type="molecule type" value="Genomic_DNA"/>
</dbReference>
<organism evidence="8 9">
    <name type="scientific">Mytilus edulis</name>
    <name type="common">Blue mussel</name>
    <dbReference type="NCBI Taxonomy" id="6550"/>
    <lineage>
        <taxon>Eukaryota</taxon>
        <taxon>Metazoa</taxon>
        <taxon>Spiralia</taxon>
        <taxon>Lophotrochozoa</taxon>
        <taxon>Mollusca</taxon>
        <taxon>Bivalvia</taxon>
        <taxon>Autobranchia</taxon>
        <taxon>Pteriomorphia</taxon>
        <taxon>Mytilida</taxon>
        <taxon>Mytiloidea</taxon>
        <taxon>Mytilidae</taxon>
        <taxon>Mytilinae</taxon>
        <taxon>Mytilus</taxon>
    </lineage>
</organism>
<comment type="subcellular location">
    <subcellularLocation>
        <location evidence="1">Membrane</location>
        <topology evidence="1">Single-pass type I membrane protein</topology>
    </subcellularLocation>
</comment>
<keyword evidence="2 6" id="KW-0472">Membrane</keyword>
<dbReference type="OrthoDB" id="6145384at2759"/>
<feature type="transmembrane region" description="Helical" evidence="6">
    <location>
        <begin position="100"/>
        <end position="124"/>
    </location>
</feature>
<dbReference type="InterPro" id="IPR051275">
    <property type="entry name" value="Cell_adhesion_signaling"/>
</dbReference>
<dbReference type="Gene3D" id="2.60.40.10">
    <property type="entry name" value="Immunoglobulins"/>
    <property type="match status" value="2"/>
</dbReference>
<dbReference type="GO" id="GO:0050839">
    <property type="term" value="F:cell adhesion molecule binding"/>
    <property type="evidence" value="ECO:0007669"/>
    <property type="project" value="TreeGrafter"/>
</dbReference>
<dbReference type="SUPFAM" id="SSF48726">
    <property type="entry name" value="Immunoglobulin"/>
    <property type="match status" value="2"/>
</dbReference>
<dbReference type="EC" id="2.7.11.1" evidence="8"/>
<dbReference type="PANTHER" id="PTHR11640">
    <property type="entry name" value="NEPHRIN"/>
    <property type="match status" value="1"/>
</dbReference>
<keyword evidence="6" id="KW-0812">Transmembrane</keyword>
<dbReference type="GO" id="GO:0005911">
    <property type="term" value="C:cell-cell junction"/>
    <property type="evidence" value="ECO:0007669"/>
    <property type="project" value="TreeGrafter"/>
</dbReference>
<reference evidence="8" key="1">
    <citation type="submission" date="2021-03" db="EMBL/GenBank/DDBJ databases">
        <authorList>
            <person name="Bekaert M."/>
        </authorList>
    </citation>
    <scope>NUCLEOTIDE SEQUENCE</scope>
</reference>
<dbReference type="GO" id="GO:0005886">
    <property type="term" value="C:plasma membrane"/>
    <property type="evidence" value="ECO:0007669"/>
    <property type="project" value="TreeGrafter"/>
</dbReference>
<dbReference type="InterPro" id="IPR013098">
    <property type="entry name" value="Ig_I-set"/>
</dbReference>
<dbReference type="Proteomes" id="UP000683360">
    <property type="component" value="Unassembled WGS sequence"/>
</dbReference>
<accession>A0A8S3S681</accession>
<keyword evidence="9" id="KW-1185">Reference proteome</keyword>
<protein>
    <submittedName>
        <fullName evidence="8">TTN</fullName>
        <ecNumber evidence="8">2.7.11.1</ecNumber>
    </submittedName>
</protein>
<evidence type="ECO:0000256" key="3">
    <source>
        <dbReference type="ARBA" id="ARBA00023157"/>
    </source>
</evidence>
<keyword evidence="8" id="KW-0808">Transferase</keyword>
<gene>
    <name evidence="8" type="ORF">MEDL_29831</name>
</gene>
<evidence type="ECO:0000256" key="5">
    <source>
        <dbReference type="ARBA" id="ARBA00023319"/>
    </source>
</evidence>
<keyword evidence="6" id="KW-1133">Transmembrane helix</keyword>
<dbReference type="AlphaFoldDB" id="A0A8S3S681"/>
<dbReference type="CDD" id="cd00096">
    <property type="entry name" value="Ig"/>
    <property type="match status" value="1"/>
</dbReference>
<dbReference type="Pfam" id="PF07679">
    <property type="entry name" value="I-set"/>
    <property type="match status" value="2"/>
</dbReference>
<sequence>MKWVSILVLLTSCLIEIGLLCGLFTNEWIKEKEYHLGIMRYCFDTIADTSCHKVTDILSDLKDWLDAVKFLSIVSCAWFGTVLLMVLPSLCYEKCTGSKAVVCTSIVISIWCGLQSAVVIIFITKIVGSLSTSASGFGWSLYVVIAVLGLSLIILITQMISGCCCQDGCCENRATVGVASGALQFRQPPDDTSVKVGENVLITVLVDNANKVSWFKGAVRVISYSTSHSEEFDKNKGVATLAITNARFQDDGEYTCTAEKYGISKTEQRKFRLHVLPVKPEFKQELVDKSVNIDDQLQLEAIVLQAESITWQHDGIDISHLKGKRKILFRHGKATLKICNATLNDAGEYICKAISKGATQNEVETTSICHVTVHDGNVTNKYKNSNINFHSLPTLNEH</sequence>
<feature type="transmembrane region" description="Helical" evidence="6">
    <location>
        <begin position="136"/>
        <end position="156"/>
    </location>
</feature>
<dbReference type="SMART" id="SM00408">
    <property type="entry name" value="IGc2"/>
    <property type="match status" value="2"/>
</dbReference>
<dbReference type="GO" id="GO:0004674">
    <property type="term" value="F:protein serine/threonine kinase activity"/>
    <property type="evidence" value="ECO:0007669"/>
    <property type="project" value="UniProtKB-EC"/>
</dbReference>
<proteinExistence type="predicted"/>